<evidence type="ECO:0000313" key="1">
    <source>
        <dbReference type="EMBL" id="JAD97709.1"/>
    </source>
</evidence>
<dbReference type="EMBL" id="GBRH01200186">
    <property type="protein sequence ID" value="JAD97709.1"/>
    <property type="molecule type" value="Transcribed_RNA"/>
</dbReference>
<dbReference type="AlphaFoldDB" id="A0A0A9EAE0"/>
<reference evidence="1" key="2">
    <citation type="journal article" date="2015" name="Data Brief">
        <title>Shoot transcriptome of the giant reed, Arundo donax.</title>
        <authorList>
            <person name="Barrero R.A."/>
            <person name="Guerrero F.D."/>
            <person name="Moolhuijzen P."/>
            <person name="Goolsby J.A."/>
            <person name="Tidwell J."/>
            <person name="Bellgard S.E."/>
            <person name="Bellgard M.I."/>
        </authorList>
    </citation>
    <scope>NUCLEOTIDE SEQUENCE</scope>
    <source>
        <tissue evidence="1">Shoot tissue taken approximately 20 cm above the soil surface</tissue>
    </source>
</reference>
<protein>
    <submittedName>
        <fullName evidence="1">Uncharacterized protein</fullName>
    </submittedName>
</protein>
<sequence length="25" mass="2893">MSINADQFAQIDRIEYTIVLVVQLL</sequence>
<organism evidence="1">
    <name type="scientific">Arundo donax</name>
    <name type="common">Giant reed</name>
    <name type="synonym">Donax arundinaceus</name>
    <dbReference type="NCBI Taxonomy" id="35708"/>
    <lineage>
        <taxon>Eukaryota</taxon>
        <taxon>Viridiplantae</taxon>
        <taxon>Streptophyta</taxon>
        <taxon>Embryophyta</taxon>
        <taxon>Tracheophyta</taxon>
        <taxon>Spermatophyta</taxon>
        <taxon>Magnoliopsida</taxon>
        <taxon>Liliopsida</taxon>
        <taxon>Poales</taxon>
        <taxon>Poaceae</taxon>
        <taxon>PACMAD clade</taxon>
        <taxon>Arundinoideae</taxon>
        <taxon>Arundineae</taxon>
        <taxon>Arundo</taxon>
    </lineage>
</organism>
<name>A0A0A9EAE0_ARUDO</name>
<reference evidence="1" key="1">
    <citation type="submission" date="2014-09" db="EMBL/GenBank/DDBJ databases">
        <authorList>
            <person name="Magalhaes I.L.F."/>
            <person name="Oliveira U."/>
            <person name="Santos F.R."/>
            <person name="Vidigal T.H.D.A."/>
            <person name="Brescovit A.D."/>
            <person name="Santos A.J."/>
        </authorList>
    </citation>
    <scope>NUCLEOTIDE SEQUENCE</scope>
    <source>
        <tissue evidence="1">Shoot tissue taken approximately 20 cm above the soil surface</tissue>
    </source>
</reference>
<proteinExistence type="predicted"/>
<accession>A0A0A9EAE0</accession>